<protein>
    <submittedName>
        <fullName evidence="1">Uncharacterized protein</fullName>
    </submittedName>
</protein>
<evidence type="ECO:0000313" key="2">
    <source>
        <dbReference type="Proteomes" id="UP000499080"/>
    </source>
</evidence>
<reference evidence="1 2" key="1">
    <citation type="journal article" date="2019" name="Sci. Rep.">
        <title>Orb-weaving spider Araneus ventricosus genome elucidates the spidroin gene catalogue.</title>
        <authorList>
            <person name="Kono N."/>
            <person name="Nakamura H."/>
            <person name="Ohtoshi R."/>
            <person name="Moran D.A.P."/>
            <person name="Shinohara A."/>
            <person name="Yoshida Y."/>
            <person name="Fujiwara M."/>
            <person name="Mori M."/>
            <person name="Tomita M."/>
            <person name="Arakawa K."/>
        </authorList>
    </citation>
    <scope>NUCLEOTIDE SEQUENCE [LARGE SCALE GENOMIC DNA]</scope>
</reference>
<evidence type="ECO:0000313" key="1">
    <source>
        <dbReference type="EMBL" id="GBM74977.1"/>
    </source>
</evidence>
<accession>A0A4Y2IB80</accession>
<name>A0A4Y2IB80_ARAVE</name>
<keyword evidence="2" id="KW-1185">Reference proteome</keyword>
<dbReference type="AlphaFoldDB" id="A0A4Y2IB80"/>
<gene>
    <name evidence="1" type="ORF">AVEN_28178_1</name>
</gene>
<organism evidence="1 2">
    <name type="scientific">Araneus ventricosus</name>
    <name type="common">Orbweaver spider</name>
    <name type="synonym">Epeira ventricosa</name>
    <dbReference type="NCBI Taxonomy" id="182803"/>
    <lineage>
        <taxon>Eukaryota</taxon>
        <taxon>Metazoa</taxon>
        <taxon>Ecdysozoa</taxon>
        <taxon>Arthropoda</taxon>
        <taxon>Chelicerata</taxon>
        <taxon>Arachnida</taxon>
        <taxon>Araneae</taxon>
        <taxon>Araneomorphae</taxon>
        <taxon>Entelegynae</taxon>
        <taxon>Araneoidea</taxon>
        <taxon>Araneidae</taxon>
        <taxon>Araneus</taxon>
    </lineage>
</organism>
<sequence length="101" mass="11732">MWSDALLYEKNPVGSKIQSCHPNSRIWTLGFFMRDLVKDCMYQMSYANIQELKYRITAAIHSTVPQRLANTSVKSSNAWTYNTQPRDLTWIFINFCSSITS</sequence>
<dbReference type="Proteomes" id="UP000499080">
    <property type="component" value="Unassembled WGS sequence"/>
</dbReference>
<dbReference type="EMBL" id="BGPR01002530">
    <property type="protein sequence ID" value="GBM74977.1"/>
    <property type="molecule type" value="Genomic_DNA"/>
</dbReference>
<proteinExistence type="predicted"/>
<comment type="caution">
    <text evidence="1">The sequence shown here is derived from an EMBL/GenBank/DDBJ whole genome shotgun (WGS) entry which is preliminary data.</text>
</comment>